<dbReference type="InterPro" id="IPR015813">
    <property type="entry name" value="Pyrv/PenolPyrv_kinase-like_dom"/>
</dbReference>
<dbReference type="Pfam" id="PF03328">
    <property type="entry name" value="HpcH_HpaI"/>
    <property type="match status" value="1"/>
</dbReference>
<proteinExistence type="inferred from homology"/>
<evidence type="ECO:0000259" key="4">
    <source>
        <dbReference type="Pfam" id="PF03328"/>
    </source>
</evidence>
<protein>
    <submittedName>
        <fullName evidence="5">4-hydroxy-2-oxoheptanedioate aldolase</fullName>
        <ecNumber evidence="5">4.1.2.52</ecNumber>
    </submittedName>
</protein>
<keyword evidence="2" id="KW-0479">Metal-binding</keyword>
<keyword evidence="3 5" id="KW-0456">Lyase</keyword>
<evidence type="ECO:0000313" key="6">
    <source>
        <dbReference type="Proteomes" id="UP000552045"/>
    </source>
</evidence>
<dbReference type="InterPro" id="IPR005000">
    <property type="entry name" value="Aldolase/citrate-lyase_domain"/>
</dbReference>
<dbReference type="Gene3D" id="3.20.20.60">
    <property type="entry name" value="Phosphoenolpyruvate-binding domains"/>
    <property type="match status" value="1"/>
</dbReference>
<dbReference type="EC" id="4.1.2.52" evidence="5"/>
<dbReference type="RefSeq" id="WP_179432628.1">
    <property type="nucleotide sequence ID" value="NZ_BAABLC010000001.1"/>
</dbReference>
<keyword evidence="6" id="KW-1185">Reference proteome</keyword>
<dbReference type="GO" id="GO:0016832">
    <property type="term" value="F:aldehyde-lyase activity"/>
    <property type="evidence" value="ECO:0007669"/>
    <property type="project" value="TreeGrafter"/>
</dbReference>
<dbReference type="GO" id="GO:0005737">
    <property type="term" value="C:cytoplasm"/>
    <property type="evidence" value="ECO:0007669"/>
    <property type="project" value="TreeGrafter"/>
</dbReference>
<gene>
    <name evidence="5" type="ORF">BKA02_001423</name>
</gene>
<reference evidence="5 6" key="1">
    <citation type="submission" date="2020-07" db="EMBL/GenBank/DDBJ databases">
        <title>Sequencing the genomes of 1000 actinobacteria strains.</title>
        <authorList>
            <person name="Klenk H.-P."/>
        </authorList>
    </citation>
    <scope>NUCLEOTIDE SEQUENCE [LARGE SCALE GENOMIC DNA]</scope>
    <source>
        <strain evidence="5 6">DSM 22185</strain>
    </source>
</reference>
<name>A0A7Y9JNA9_9MICO</name>
<organism evidence="5 6">
    <name type="scientific">Microbacterium pseudoresistens</name>
    <dbReference type="NCBI Taxonomy" id="640634"/>
    <lineage>
        <taxon>Bacteria</taxon>
        <taxon>Bacillati</taxon>
        <taxon>Actinomycetota</taxon>
        <taxon>Actinomycetes</taxon>
        <taxon>Micrococcales</taxon>
        <taxon>Microbacteriaceae</taxon>
        <taxon>Microbacterium</taxon>
    </lineage>
</organism>
<dbReference type="SUPFAM" id="SSF51621">
    <property type="entry name" value="Phosphoenolpyruvate/pyruvate domain"/>
    <property type="match status" value="1"/>
</dbReference>
<dbReference type="AlphaFoldDB" id="A0A7Y9JNA9"/>
<sequence>MTSESSVLAGVWNNFPLAGLGSVAHAAGYRLAVLDYEHGVFTTESAFAQVQQLKAEGVTVFVKPGTNTRWFVQQALDHGADGVIIPHVEGAVHAAEIAGYTKFAPDGTRSAASGTQTRFRAVGHRWMEEENARVLCIPMIERATALEQIEDIVAEENVDGIFIGSADLSLSRGRGAYARTAEDFADFARIAAVCVAAGKPWGIGGWVSEEREFARAHGATWIVTCMDFTALEQGMRLAIADVPEAVVS</sequence>
<comment type="caution">
    <text evidence="5">The sequence shown here is derived from an EMBL/GenBank/DDBJ whole genome shotgun (WGS) entry which is preliminary data.</text>
</comment>
<dbReference type="InterPro" id="IPR040442">
    <property type="entry name" value="Pyrv_kinase-like_dom_sf"/>
</dbReference>
<comment type="similarity">
    <text evidence="1">Belongs to the HpcH/HpaI aldolase family.</text>
</comment>
<evidence type="ECO:0000256" key="3">
    <source>
        <dbReference type="ARBA" id="ARBA00023239"/>
    </source>
</evidence>
<evidence type="ECO:0000313" key="5">
    <source>
        <dbReference type="EMBL" id="NYD54368.1"/>
    </source>
</evidence>
<feature type="domain" description="HpcH/HpaI aldolase/citrate lyase" evidence="4">
    <location>
        <begin position="23"/>
        <end position="198"/>
    </location>
</feature>
<dbReference type="GO" id="GO:0046872">
    <property type="term" value="F:metal ion binding"/>
    <property type="evidence" value="ECO:0007669"/>
    <property type="project" value="UniProtKB-KW"/>
</dbReference>
<dbReference type="EMBL" id="JACCBH010000001">
    <property type="protein sequence ID" value="NYD54368.1"/>
    <property type="molecule type" value="Genomic_DNA"/>
</dbReference>
<dbReference type="PANTHER" id="PTHR30502:SF0">
    <property type="entry name" value="PHOSPHOENOLPYRUVATE CARBOXYLASE FAMILY PROTEIN"/>
    <property type="match status" value="1"/>
</dbReference>
<evidence type="ECO:0000256" key="1">
    <source>
        <dbReference type="ARBA" id="ARBA00005568"/>
    </source>
</evidence>
<evidence type="ECO:0000256" key="2">
    <source>
        <dbReference type="ARBA" id="ARBA00022723"/>
    </source>
</evidence>
<dbReference type="Proteomes" id="UP000552045">
    <property type="component" value="Unassembled WGS sequence"/>
</dbReference>
<dbReference type="PANTHER" id="PTHR30502">
    <property type="entry name" value="2-KETO-3-DEOXY-L-RHAMNONATE ALDOLASE"/>
    <property type="match status" value="1"/>
</dbReference>
<accession>A0A7Y9JNA9</accession>
<dbReference type="InterPro" id="IPR050251">
    <property type="entry name" value="HpcH-HpaI_aldolase"/>
</dbReference>